<accession>A0ACC0VL41</accession>
<organism evidence="1 2">
    <name type="scientific">Peronosclerospora sorghi</name>
    <dbReference type="NCBI Taxonomy" id="230839"/>
    <lineage>
        <taxon>Eukaryota</taxon>
        <taxon>Sar</taxon>
        <taxon>Stramenopiles</taxon>
        <taxon>Oomycota</taxon>
        <taxon>Peronosporomycetes</taxon>
        <taxon>Peronosporales</taxon>
        <taxon>Peronosporaceae</taxon>
        <taxon>Peronosclerospora</taxon>
    </lineage>
</organism>
<reference evidence="1 2" key="1">
    <citation type="journal article" date="2022" name="bioRxiv">
        <title>The genome of the oomycete Peronosclerospora sorghi, a cosmopolitan pathogen of maize and sorghum, is inflated with dispersed pseudogenes.</title>
        <authorList>
            <person name="Fletcher K."/>
            <person name="Martin F."/>
            <person name="Isakeit T."/>
            <person name="Cavanaugh K."/>
            <person name="Magill C."/>
            <person name="Michelmore R."/>
        </authorList>
    </citation>
    <scope>NUCLEOTIDE SEQUENCE [LARGE SCALE GENOMIC DNA]</scope>
    <source>
        <strain evidence="1">P6</strain>
    </source>
</reference>
<evidence type="ECO:0000313" key="1">
    <source>
        <dbReference type="EMBL" id="KAI9906927.1"/>
    </source>
</evidence>
<dbReference type="EMBL" id="CM047587">
    <property type="protein sequence ID" value="KAI9906927.1"/>
    <property type="molecule type" value="Genomic_DNA"/>
</dbReference>
<keyword evidence="2" id="KW-1185">Reference proteome</keyword>
<name>A0ACC0VL41_9STRA</name>
<evidence type="ECO:0000313" key="2">
    <source>
        <dbReference type="Proteomes" id="UP001163321"/>
    </source>
</evidence>
<proteinExistence type="predicted"/>
<sequence length="468" mass="53624">MPTVQNNLLRRECLPQKPDHRNNPVYPRSRTVKPVVAPSSKREPLMESRLAMSTANDRVNKSRQLPGDESVFYSNIWSPPETTRKVPAAKKSKPLVDISQVAHVLTTLDYKSGYENPSNAEYFNIWASLESHQNANDKRTPKTQRITSNMSKAISEHSSEESFSVVMSSSALSLGPLRMDVNALRRELSSNGFAGVTNYPVSAPHRKGANVIFSHVLTHDDGVDMSWNSQFLLGLHEPIRHALFVIDRFLQRSRDSMSPTNWNVREFFSWFKVYFVEFLRNQHRVKTTVLLPLLVIKFADKRDIVDFYQAIFELVEKVGGHEDGLFLSAASSVDIWRTSLSHLHDDIRRLNHLLLSVLSLEEVVFKPAIALAFSEIAFQRYVMPRILRATRPKRIMIPWIVERSRVWGGNKVAKAYREDLSFTARFLYDHVWHPYFESNIASAMKHLDDAEGETVKDPDESWIGCTIM</sequence>
<comment type="caution">
    <text evidence="1">The sequence shown here is derived from an EMBL/GenBank/DDBJ whole genome shotgun (WGS) entry which is preliminary data.</text>
</comment>
<dbReference type="Proteomes" id="UP001163321">
    <property type="component" value="Chromosome 8"/>
</dbReference>
<protein>
    <submittedName>
        <fullName evidence="1">Uncharacterized protein</fullName>
    </submittedName>
</protein>
<gene>
    <name evidence="1" type="ORF">PsorP6_004191</name>
</gene>